<evidence type="ECO:0000313" key="4">
    <source>
        <dbReference type="EMBL" id="NBZ89665.1"/>
    </source>
</evidence>
<dbReference type="InterPro" id="IPR019734">
    <property type="entry name" value="TPR_rpt"/>
</dbReference>
<dbReference type="PROSITE" id="PS51257">
    <property type="entry name" value="PROKAR_LIPOPROTEIN"/>
    <property type="match status" value="1"/>
</dbReference>
<comment type="caution">
    <text evidence="4">The sequence shown here is derived from an EMBL/GenBank/DDBJ whole genome shotgun (WGS) entry which is preliminary data.</text>
</comment>
<keyword evidence="5" id="KW-1185">Reference proteome</keyword>
<dbReference type="Proteomes" id="UP001193501">
    <property type="component" value="Unassembled WGS sequence"/>
</dbReference>
<dbReference type="InterPro" id="IPR051012">
    <property type="entry name" value="CellSynth/LPSAsmb/PSIAsmb"/>
</dbReference>
<keyword evidence="2" id="KW-0802">TPR repeat</keyword>
<dbReference type="RefSeq" id="WP_168776464.1">
    <property type="nucleotide sequence ID" value="NZ_JAABNR010000029.1"/>
</dbReference>
<evidence type="ECO:0000313" key="5">
    <source>
        <dbReference type="Proteomes" id="UP001193501"/>
    </source>
</evidence>
<gene>
    <name evidence="4" type="ORF">GV832_18920</name>
</gene>
<reference evidence="4" key="1">
    <citation type="submission" date="2020-01" db="EMBL/GenBank/DDBJ databases">
        <authorList>
            <person name="Chen W.-M."/>
        </authorList>
    </citation>
    <scope>NUCLEOTIDE SEQUENCE</scope>
    <source>
        <strain evidence="4">CYK-10</strain>
    </source>
</reference>
<dbReference type="EMBL" id="JAABNR010000029">
    <property type="protein sequence ID" value="NBZ89665.1"/>
    <property type="molecule type" value="Genomic_DNA"/>
</dbReference>
<protein>
    <submittedName>
        <fullName evidence="4">Tetratricopeptide repeat protein</fullName>
    </submittedName>
</protein>
<keyword evidence="3" id="KW-0732">Signal</keyword>
<organism evidence="4 5">
    <name type="scientific">Stagnihabitans tardus</name>
    <dbReference type="NCBI Taxonomy" id="2699202"/>
    <lineage>
        <taxon>Bacteria</taxon>
        <taxon>Pseudomonadati</taxon>
        <taxon>Pseudomonadota</taxon>
        <taxon>Alphaproteobacteria</taxon>
        <taxon>Rhodobacterales</taxon>
        <taxon>Paracoccaceae</taxon>
        <taxon>Stagnihabitans</taxon>
    </lineage>
</organism>
<evidence type="ECO:0000256" key="3">
    <source>
        <dbReference type="SAM" id="SignalP"/>
    </source>
</evidence>
<evidence type="ECO:0000256" key="2">
    <source>
        <dbReference type="ARBA" id="ARBA00022803"/>
    </source>
</evidence>
<dbReference type="Pfam" id="PF14559">
    <property type="entry name" value="TPR_19"/>
    <property type="match status" value="1"/>
</dbReference>
<dbReference type="SUPFAM" id="SSF48452">
    <property type="entry name" value="TPR-like"/>
    <property type="match status" value="3"/>
</dbReference>
<proteinExistence type="predicted"/>
<feature type="signal peptide" evidence="3">
    <location>
        <begin position="1"/>
        <end position="25"/>
    </location>
</feature>
<accession>A0AAE4YGQ4</accession>
<dbReference type="SMART" id="SM00028">
    <property type="entry name" value="TPR"/>
    <property type="match status" value="7"/>
</dbReference>
<name>A0AAE4YGQ4_9RHOB</name>
<dbReference type="PANTHER" id="PTHR45586">
    <property type="entry name" value="TPR REPEAT-CONTAINING PROTEIN PA4667"/>
    <property type="match status" value="1"/>
</dbReference>
<keyword evidence="1" id="KW-0677">Repeat</keyword>
<feature type="chain" id="PRO_5042154951" evidence="3">
    <location>
        <begin position="26"/>
        <end position="816"/>
    </location>
</feature>
<dbReference type="PANTHER" id="PTHR45586:SF1">
    <property type="entry name" value="LIPOPOLYSACCHARIDE ASSEMBLY PROTEIN B"/>
    <property type="match status" value="1"/>
</dbReference>
<dbReference type="Gene3D" id="1.25.40.10">
    <property type="entry name" value="Tetratricopeptide repeat domain"/>
    <property type="match status" value="5"/>
</dbReference>
<evidence type="ECO:0000256" key="1">
    <source>
        <dbReference type="ARBA" id="ARBA00022737"/>
    </source>
</evidence>
<dbReference type="Pfam" id="PF13432">
    <property type="entry name" value="TPR_16"/>
    <property type="match status" value="1"/>
</dbReference>
<dbReference type="InterPro" id="IPR011990">
    <property type="entry name" value="TPR-like_helical_dom_sf"/>
</dbReference>
<sequence>MILHRTMGALLLSVALLGLAGCESAKDKAARHLASALELIDKGDADRALVEFRNVFQLDPENVEARARFAAFLRDRGDLPGAYAQFQAVIDREPQNEEALRGAAEVAAKMGNWPEAGRQASALLALTPGDGAIQAIKLASDYAAAATAGDAKGRDAAEAEAKRQLVARPDDLYLRRVVIDARAQNRDFKGALTALDVALQIFPEEVSLYTVRVSLMAALEDKAGVEATLIDMDKRFADPGAGATLLRWYVSNNEMDKAEAWLRAKAEAPGNAGLEARVQLILFLKQARSPDAALAEIEAALKLAPEAPDPAAPDTSVTQAKLRVLGASILFDAGRRDEGIAAMKAILDGAPPSDEMRLTKVTLARMYLTVGDLVQSRALTEEVLKEEPGNIEAAKLKSGWLIDEDKTDDAVATLRAALEQAPGDAQTMSLLAEAYGRAGSRDLQADMLSQAVEASGKAPGESLRYASFLATDQKYLPAEAVLVNALRLAPDNLEILAALGDIYLRLKDWPRAEGVANRLEEIGSPEARAIADRLRPIILSERDNVGAAVDYLRGLAQGSGDLRNQVALISAYLSDGKQIEARALAADILAKAPDDLNARYIMASVQGATGEGKAAIETFRALVTEEPKAVQLWIALIRQSAQENGQPSIPPLVDEALTHLPDMPDLLLMKANILEGAQDIEGAIAIYEKLYAADSGNLAVANNLASLLSSYRTDKESLDRAWTVARRLNGTDIPALADTYGWLAHLRGQTTEALPYLELAAKGLAQDPMVQFHYAEALKAAGKGEEAKLHYGRVLELVPPEDSRAFAVTARKELGQ</sequence>
<dbReference type="AlphaFoldDB" id="A0AAE4YGQ4"/>